<dbReference type="Proteomes" id="UP000094285">
    <property type="component" value="Unassembled WGS sequence"/>
</dbReference>
<feature type="domain" description="PLA2c" evidence="13">
    <location>
        <begin position="70"/>
        <end position="622"/>
    </location>
</feature>
<comment type="catalytic activity">
    <reaction evidence="10">
        <text>a 1-acyl-sn-glycero-3-phosphocholine + H2O = sn-glycerol 3-phosphocholine + a fatty acid + H(+)</text>
        <dbReference type="Rhea" id="RHEA:15177"/>
        <dbReference type="ChEBI" id="CHEBI:15377"/>
        <dbReference type="ChEBI" id="CHEBI:15378"/>
        <dbReference type="ChEBI" id="CHEBI:16870"/>
        <dbReference type="ChEBI" id="CHEBI:28868"/>
        <dbReference type="ChEBI" id="CHEBI:58168"/>
        <dbReference type="EC" id="3.1.1.5"/>
    </reaction>
</comment>
<dbReference type="PANTHER" id="PTHR10728:SF33">
    <property type="entry name" value="LYSOPHOSPHOLIPASE 1-RELATED"/>
    <property type="match status" value="1"/>
</dbReference>
<dbReference type="PANTHER" id="PTHR10728">
    <property type="entry name" value="CYTOSOLIC PHOSPHOLIPASE A2"/>
    <property type="match status" value="1"/>
</dbReference>
<organism evidence="14 15">
    <name type="scientific">Suhomyces tanzawaensis NRRL Y-17324</name>
    <dbReference type="NCBI Taxonomy" id="984487"/>
    <lineage>
        <taxon>Eukaryota</taxon>
        <taxon>Fungi</taxon>
        <taxon>Dikarya</taxon>
        <taxon>Ascomycota</taxon>
        <taxon>Saccharomycotina</taxon>
        <taxon>Pichiomycetes</taxon>
        <taxon>Debaryomycetaceae</taxon>
        <taxon>Suhomyces</taxon>
    </lineage>
</organism>
<reference evidence="15" key="1">
    <citation type="submission" date="2016-05" db="EMBL/GenBank/DDBJ databases">
        <title>Comparative genomics of biotechnologically important yeasts.</title>
        <authorList>
            <consortium name="DOE Joint Genome Institute"/>
            <person name="Riley R."/>
            <person name="Haridas S."/>
            <person name="Wolfe K.H."/>
            <person name="Lopes M.R."/>
            <person name="Hittinger C.T."/>
            <person name="Goker M."/>
            <person name="Salamov A."/>
            <person name="Wisecaver J."/>
            <person name="Long T.M."/>
            <person name="Aerts A.L."/>
            <person name="Barry K."/>
            <person name="Choi C."/>
            <person name="Clum A."/>
            <person name="Coughlan A.Y."/>
            <person name="Deshpande S."/>
            <person name="Douglass A.P."/>
            <person name="Hanson S.J."/>
            <person name="Klenk H.-P."/>
            <person name="Labutti K."/>
            <person name="Lapidus A."/>
            <person name="Lindquist E."/>
            <person name="Lipzen A."/>
            <person name="Meier-Kolthoff J.P."/>
            <person name="Ohm R.A."/>
            <person name="Otillar R.P."/>
            <person name="Pangilinan J."/>
            <person name="Peng Y."/>
            <person name="Rokas A."/>
            <person name="Rosa C.A."/>
            <person name="Scheuner C."/>
            <person name="Sibirny A.A."/>
            <person name="Slot J.C."/>
            <person name="Stielow J.B."/>
            <person name="Sun H."/>
            <person name="Kurtzman C.P."/>
            <person name="Blackwell M."/>
            <person name="Grigoriev I.V."/>
            <person name="Jeffries T.W."/>
        </authorList>
    </citation>
    <scope>NUCLEOTIDE SEQUENCE [LARGE SCALE GENOMIC DNA]</scope>
    <source>
        <strain evidence="15">NRRL Y-17324</strain>
    </source>
</reference>
<dbReference type="PROSITE" id="PS51210">
    <property type="entry name" value="PLA2C"/>
    <property type="match status" value="1"/>
</dbReference>
<feature type="region of interest" description="Disordered" evidence="11">
    <location>
        <begin position="24"/>
        <end position="51"/>
    </location>
</feature>
<dbReference type="Gene3D" id="3.40.1090.10">
    <property type="entry name" value="Cytosolic phospholipase A2 catalytic domain"/>
    <property type="match status" value="1"/>
</dbReference>
<dbReference type="SMART" id="SM00022">
    <property type="entry name" value="PLAc"/>
    <property type="match status" value="1"/>
</dbReference>
<dbReference type="GeneID" id="30983626"/>
<evidence type="ECO:0000256" key="12">
    <source>
        <dbReference type="SAM" id="SignalP"/>
    </source>
</evidence>
<dbReference type="GO" id="GO:0046475">
    <property type="term" value="P:glycerophospholipid catabolic process"/>
    <property type="evidence" value="ECO:0007669"/>
    <property type="project" value="TreeGrafter"/>
</dbReference>
<dbReference type="OrthoDB" id="4084751at2759"/>
<keyword evidence="15" id="KW-1185">Reference proteome</keyword>
<feature type="signal peptide" evidence="12">
    <location>
        <begin position="1"/>
        <end position="15"/>
    </location>
</feature>
<evidence type="ECO:0000256" key="2">
    <source>
        <dbReference type="ARBA" id="ARBA00013274"/>
    </source>
</evidence>
<evidence type="ECO:0000256" key="10">
    <source>
        <dbReference type="RuleBase" id="RU362103"/>
    </source>
</evidence>
<keyword evidence="6 9" id="KW-0443">Lipid metabolism</keyword>
<dbReference type="AlphaFoldDB" id="A0A1E4SN85"/>
<evidence type="ECO:0000259" key="13">
    <source>
        <dbReference type="PROSITE" id="PS51210"/>
    </source>
</evidence>
<dbReference type="EC" id="3.1.1.5" evidence="2 10"/>
<dbReference type="GO" id="GO:0005576">
    <property type="term" value="C:extracellular region"/>
    <property type="evidence" value="ECO:0007669"/>
    <property type="project" value="TreeGrafter"/>
</dbReference>
<evidence type="ECO:0000256" key="3">
    <source>
        <dbReference type="ARBA" id="ARBA00022729"/>
    </source>
</evidence>
<gene>
    <name evidence="14" type="ORF">CANTADRAFT_47681</name>
</gene>
<dbReference type="GO" id="GO:0005783">
    <property type="term" value="C:endoplasmic reticulum"/>
    <property type="evidence" value="ECO:0007669"/>
    <property type="project" value="TreeGrafter"/>
</dbReference>
<evidence type="ECO:0000256" key="7">
    <source>
        <dbReference type="ARBA" id="ARBA00023180"/>
    </source>
</evidence>
<evidence type="ECO:0000313" key="14">
    <source>
        <dbReference type="EMBL" id="ODV80948.1"/>
    </source>
</evidence>
<keyword evidence="3 12" id="KW-0732">Signal</keyword>
<dbReference type="FunFam" id="3.40.1090.10:FF:000010">
    <property type="entry name" value="Lysophospholipase"/>
    <property type="match status" value="1"/>
</dbReference>
<evidence type="ECO:0000256" key="8">
    <source>
        <dbReference type="ARBA" id="ARBA00059407"/>
    </source>
</evidence>
<keyword evidence="5 9" id="KW-0442">Lipid degradation</keyword>
<evidence type="ECO:0000256" key="6">
    <source>
        <dbReference type="ARBA" id="ARBA00023098"/>
    </source>
</evidence>
<sequence length="685" mass="74557">MKFWLVLFLLAQAGAFQWPWEDSSSSTSASSSASSSSSSSSDSSSASPSADSFGNLNIGSRNAYQPYTTSCPSEPIIREATNISKPEREYIQKRHEQTNENLIDFLTDRAKLSDFDAKSFVENYSKTKNITIGLAFSGGGYRAMLNGAGQVLSLDDRFDDANDHGLGGLLQASTYLVGLSGGNWLVGLMVLNDWLSVKDIIARDLNLWNLEDSIFNPNGLNLVKTIEYYTGIRRSILAKSDMGFNTSVTDIWGRALSYQFFNDSSGGENVTWASIRNLSSFQSHDMPFPIVIADGRTPGTQIINVNSTVVEINPYELGSWDPSLNSFSDVQYIGTELSKGNPNATDACVVNFDNAGFIMGTSSSIFNQIVLRLGSTDLNGALKTILNSILQRLSYASVDIAAYDPNPFMDIEHAGSTAIVSNETLYLVDGGEDQQNVPFYPLIQQARGVDVIFGFDNSGDTKDNWPNGSSPAHTYQRQFSAQGRGSPFPYTPTSKEFMDDKLASKPLFFGCDAANLTGLLQYHDNPDLNETDIPLVVYIANTRHSYDSNTSTFKMSYDDDDKFGLIQNGFEVASRANLTDDTNWATCVGCAIIRRAQERLGEKQSDECQKCFQEYCWIGGSREAPEASSSAVSTRTSSSSSSSSSSTASASSSSSDKPKKNNAPVTGLSVYTFPLVFLVFGALAL</sequence>
<evidence type="ECO:0000313" key="15">
    <source>
        <dbReference type="Proteomes" id="UP000094285"/>
    </source>
</evidence>
<dbReference type="InterPro" id="IPR016035">
    <property type="entry name" value="Acyl_Trfase/lysoPLipase"/>
</dbReference>
<dbReference type="SUPFAM" id="SSF52151">
    <property type="entry name" value="FabD/lysophospholipase-like"/>
    <property type="match status" value="1"/>
</dbReference>
<dbReference type="EMBL" id="KV453910">
    <property type="protein sequence ID" value="ODV80948.1"/>
    <property type="molecule type" value="Genomic_DNA"/>
</dbReference>
<dbReference type="InterPro" id="IPR002642">
    <property type="entry name" value="LysoPLipase_cat_dom"/>
</dbReference>
<evidence type="ECO:0000256" key="5">
    <source>
        <dbReference type="ARBA" id="ARBA00022963"/>
    </source>
</evidence>
<feature type="compositionally biased region" description="Low complexity" evidence="11">
    <location>
        <begin position="628"/>
        <end position="655"/>
    </location>
</feature>
<evidence type="ECO:0000256" key="9">
    <source>
        <dbReference type="PROSITE-ProRule" id="PRU00555"/>
    </source>
</evidence>
<evidence type="ECO:0000256" key="11">
    <source>
        <dbReference type="SAM" id="MobiDB-lite"/>
    </source>
</evidence>
<evidence type="ECO:0000256" key="4">
    <source>
        <dbReference type="ARBA" id="ARBA00022801"/>
    </source>
</evidence>
<dbReference type="GO" id="GO:0005886">
    <property type="term" value="C:plasma membrane"/>
    <property type="evidence" value="ECO:0007669"/>
    <property type="project" value="TreeGrafter"/>
</dbReference>
<accession>A0A1E4SN85</accession>
<name>A0A1E4SN85_9ASCO</name>
<feature type="region of interest" description="Disordered" evidence="11">
    <location>
        <begin position="628"/>
        <end position="662"/>
    </location>
</feature>
<dbReference type="Pfam" id="PF01735">
    <property type="entry name" value="PLA2_B"/>
    <property type="match status" value="1"/>
</dbReference>
<dbReference type="RefSeq" id="XP_020066070.1">
    <property type="nucleotide sequence ID" value="XM_020209490.1"/>
</dbReference>
<dbReference type="GO" id="GO:0004622">
    <property type="term" value="F:phosphatidylcholine lysophospholipase activity"/>
    <property type="evidence" value="ECO:0007669"/>
    <property type="project" value="UniProtKB-EC"/>
</dbReference>
<dbReference type="GO" id="GO:0005829">
    <property type="term" value="C:cytosol"/>
    <property type="evidence" value="ECO:0007669"/>
    <property type="project" value="TreeGrafter"/>
</dbReference>
<comment type="similarity">
    <text evidence="1 10">Belongs to the lysophospholipase family.</text>
</comment>
<comment type="function">
    <text evidence="8">Catalyzes the release of fatty acids from lysophospholipids. Phospholipase B may well contribute to pathogenicity by abetting the fungus in damaging and traversing host cell membranes, processes which likely increase the rapidity of disseminated infection.</text>
</comment>
<feature type="chain" id="PRO_5012091146" description="Lysophospholipase" evidence="12">
    <location>
        <begin position="16"/>
        <end position="685"/>
    </location>
</feature>
<keyword evidence="4 9" id="KW-0378">Hydrolase</keyword>
<keyword evidence="7" id="KW-0325">Glycoprotein</keyword>
<evidence type="ECO:0000256" key="1">
    <source>
        <dbReference type="ARBA" id="ARBA00008780"/>
    </source>
</evidence>
<proteinExistence type="inferred from homology"/>
<protein>
    <recommendedName>
        <fullName evidence="2 10">Lysophospholipase</fullName>
        <ecNumber evidence="2 10">3.1.1.5</ecNumber>
    </recommendedName>
</protein>
<dbReference type="GO" id="GO:0004623">
    <property type="term" value="F:phospholipase A2 activity"/>
    <property type="evidence" value="ECO:0007669"/>
    <property type="project" value="TreeGrafter"/>
</dbReference>
<dbReference type="STRING" id="984487.A0A1E4SN85"/>